<evidence type="ECO:0000313" key="2">
    <source>
        <dbReference type="EMBL" id="GAN77956.1"/>
    </source>
</evidence>
<dbReference type="Gene3D" id="3.20.20.140">
    <property type="entry name" value="Metal-dependent hydrolases"/>
    <property type="match status" value="1"/>
</dbReference>
<keyword evidence="2" id="KW-0378">Hydrolase</keyword>
<dbReference type="Pfam" id="PF04909">
    <property type="entry name" value="Amidohydro_2"/>
    <property type="match status" value="1"/>
</dbReference>
<dbReference type="Proteomes" id="UP000032680">
    <property type="component" value="Unassembled WGS sequence"/>
</dbReference>
<keyword evidence="3" id="KW-1185">Reference proteome</keyword>
<protein>
    <submittedName>
        <fullName evidence="2">Amidohydrolase 2</fullName>
    </submittedName>
</protein>
<dbReference type="AlphaFoldDB" id="A0A0D6P9B8"/>
<dbReference type="PANTHER" id="PTHR42889:SF1">
    <property type="entry name" value="BLR3681 PROTEIN"/>
    <property type="match status" value="1"/>
</dbReference>
<dbReference type="InterPro" id="IPR032466">
    <property type="entry name" value="Metal_Hydrolase"/>
</dbReference>
<dbReference type="RefSeq" id="WP_048862295.1">
    <property type="nucleotide sequence ID" value="NZ_BANB01000543.1"/>
</dbReference>
<evidence type="ECO:0000313" key="3">
    <source>
        <dbReference type="Proteomes" id="UP000032680"/>
    </source>
</evidence>
<name>A0A0D6P9B8_9PROT</name>
<dbReference type="EMBL" id="BANB01000543">
    <property type="protein sequence ID" value="GAN77956.1"/>
    <property type="molecule type" value="Genomic_DNA"/>
</dbReference>
<dbReference type="PANTHER" id="PTHR42889">
    <property type="entry name" value="BLR3681 PROTEIN"/>
    <property type="match status" value="1"/>
</dbReference>
<dbReference type="GO" id="GO:0016787">
    <property type="term" value="F:hydrolase activity"/>
    <property type="evidence" value="ECO:0007669"/>
    <property type="project" value="UniProtKB-KW"/>
</dbReference>
<sequence>MYKTKDGEEIFIIDGHTHFWDGSPANQKNIHGAQFIDCFYGYHNALSPKENLWPKDKFDKYSAEQMYNDLFVDGPDDMAILQSTYLTDFYKNGFNTTERNSAMAKKWPNRFILNGAFDPRDGERGLDELDELAAKYNLKGVKLYTAEWRGDSRGYKLSDPWCYKYLERCEKLGIKNIHVHKGPTIIPLDRDAFDVADVDHCATDFPNLNFIVEHCGLPRLDDFCWIAVQETNVYGGLAVVLPFIHSRPGYFAHVLSELLFWLGEDKLLFASDYGIWTPRWLVEKFMAFELPDEVKRETGTDLTLQAKKKILGLNAARLYGIDVEAQKKKLAHAEAVAAE</sequence>
<feature type="domain" description="Amidohydrolase-related" evidence="1">
    <location>
        <begin position="13"/>
        <end position="321"/>
    </location>
</feature>
<reference evidence="2 3" key="1">
    <citation type="submission" date="2012-11" db="EMBL/GenBank/DDBJ databases">
        <title>Whole genome sequence of Acidisphaera rubrifaciens HS-AP3.</title>
        <authorList>
            <person name="Azuma Y."/>
            <person name="Higashiura N."/>
            <person name="Hirakawa H."/>
            <person name="Matsushita K."/>
        </authorList>
    </citation>
    <scope>NUCLEOTIDE SEQUENCE [LARGE SCALE GENOMIC DNA]</scope>
    <source>
        <strain evidence="2 3">HS-AP3</strain>
    </source>
</reference>
<evidence type="ECO:0000259" key="1">
    <source>
        <dbReference type="Pfam" id="PF04909"/>
    </source>
</evidence>
<proteinExistence type="predicted"/>
<gene>
    <name evidence="2" type="ORF">Asru_0543_03</name>
</gene>
<dbReference type="CDD" id="cd01292">
    <property type="entry name" value="metallo-dependent_hydrolases"/>
    <property type="match status" value="1"/>
</dbReference>
<organism evidence="2 3">
    <name type="scientific">Acidisphaera rubrifaciens HS-AP3</name>
    <dbReference type="NCBI Taxonomy" id="1231350"/>
    <lineage>
        <taxon>Bacteria</taxon>
        <taxon>Pseudomonadati</taxon>
        <taxon>Pseudomonadota</taxon>
        <taxon>Alphaproteobacteria</taxon>
        <taxon>Acetobacterales</taxon>
        <taxon>Acetobacteraceae</taxon>
        <taxon>Acidisphaera</taxon>
    </lineage>
</organism>
<accession>A0A0D6P9B8</accession>
<dbReference type="InterPro" id="IPR006680">
    <property type="entry name" value="Amidohydro-rel"/>
</dbReference>
<dbReference type="OrthoDB" id="7325417at2"/>
<comment type="caution">
    <text evidence="2">The sequence shown here is derived from an EMBL/GenBank/DDBJ whole genome shotgun (WGS) entry which is preliminary data.</text>
</comment>
<dbReference type="SUPFAM" id="SSF51556">
    <property type="entry name" value="Metallo-dependent hydrolases"/>
    <property type="match status" value="1"/>
</dbReference>